<evidence type="ECO:0000256" key="1">
    <source>
        <dbReference type="ARBA" id="ARBA00004647"/>
    </source>
</evidence>
<dbReference type="Gene3D" id="3.40.50.300">
    <property type="entry name" value="P-loop containing nucleotide triphosphate hydrolases"/>
    <property type="match status" value="1"/>
</dbReference>
<evidence type="ECO:0000256" key="7">
    <source>
        <dbReference type="ARBA" id="ARBA00023235"/>
    </source>
</evidence>
<dbReference type="GO" id="GO:0000922">
    <property type="term" value="C:spindle pole"/>
    <property type="evidence" value="ECO:0007669"/>
    <property type="project" value="UniProtKB-SubCell"/>
</dbReference>
<dbReference type="InterPro" id="IPR027417">
    <property type="entry name" value="P-loop_NTPase"/>
</dbReference>
<name>A0A9N9R6W5_9NEOP</name>
<keyword evidence="5" id="KW-0067">ATP-binding</keyword>
<dbReference type="GO" id="GO:0016887">
    <property type="term" value="F:ATP hydrolysis activity"/>
    <property type="evidence" value="ECO:0007669"/>
    <property type="project" value="TreeGrafter"/>
</dbReference>
<keyword evidence="10" id="KW-1185">Reference proteome</keyword>
<reference evidence="9" key="2">
    <citation type="submission" date="2022-10" db="EMBL/GenBank/DDBJ databases">
        <authorList>
            <consortium name="ENA_rothamsted_submissions"/>
            <consortium name="culmorum"/>
            <person name="King R."/>
        </authorList>
    </citation>
    <scope>NUCLEOTIDE SEQUENCE</scope>
</reference>
<gene>
    <name evidence="9" type="ORF">DIATSA_LOCUS8416</name>
</gene>
<evidence type="ECO:0000313" key="10">
    <source>
        <dbReference type="Proteomes" id="UP001153714"/>
    </source>
</evidence>
<evidence type="ECO:0000256" key="5">
    <source>
        <dbReference type="ARBA" id="ARBA00022840"/>
    </source>
</evidence>
<feature type="domain" description="AAA ATPase AAA+ lid" evidence="8">
    <location>
        <begin position="38"/>
        <end position="72"/>
    </location>
</feature>
<accession>A0A9N9R6W5</accession>
<keyword evidence="6" id="KW-0206">Cytoskeleton</keyword>
<evidence type="ECO:0000313" key="9">
    <source>
        <dbReference type="EMBL" id="CAG9790761.1"/>
    </source>
</evidence>
<dbReference type="GO" id="GO:0005874">
    <property type="term" value="C:microtubule"/>
    <property type="evidence" value="ECO:0007669"/>
    <property type="project" value="UniProtKB-KW"/>
</dbReference>
<organism evidence="9 10">
    <name type="scientific">Diatraea saccharalis</name>
    <name type="common">sugarcane borer</name>
    <dbReference type="NCBI Taxonomy" id="40085"/>
    <lineage>
        <taxon>Eukaryota</taxon>
        <taxon>Metazoa</taxon>
        <taxon>Ecdysozoa</taxon>
        <taxon>Arthropoda</taxon>
        <taxon>Hexapoda</taxon>
        <taxon>Insecta</taxon>
        <taxon>Pterygota</taxon>
        <taxon>Neoptera</taxon>
        <taxon>Endopterygota</taxon>
        <taxon>Lepidoptera</taxon>
        <taxon>Glossata</taxon>
        <taxon>Ditrysia</taxon>
        <taxon>Pyraloidea</taxon>
        <taxon>Crambidae</taxon>
        <taxon>Crambinae</taxon>
        <taxon>Diatraea</taxon>
    </lineage>
</organism>
<dbReference type="GO" id="GO:0005524">
    <property type="term" value="F:ATP binding"/>
    <property type="evidence" value="ECO:0007669"/>
    <property type="project" value="UniProtKB-KW"/>
</dbReference>
<evidence type="ECO:0000259" key="8">
    <source>
        <dbReference type="Pfam" id="PF17862"/>
    </source>
</evidence>
<dbReference type="OrthoDB" id="191529at2759"/>
<dbReference type="PANTHER" id="PTHR23074">
    <property type="entry name" value="AAA DOMAIN-CONTAINING"/>
    <property type="match status" value="1"/>
</dbReference>
<dbReference type="Gene3D" id="1.10.8.60">
    <property type="match status" value="1"/>
</dbReference>
<dbReference type="AlphaFoldDB" id="A0A9N9R6W5"/>
<dbReference type="EMBL" id="OU893334">
    <property type="protein sequence ID" value="CAG9790761.1"/>
    <property type="molecule type" value="Genomic_DNA"/>
</dbReference>
<reference evidence="9" key="1">
    <citation type="submission" date="2021-12" db="EMBL/GenBank/DDBJ databases">
        <authorList>
            <person name="King R."/>
        </authorList>
    </citation>
    <scope>NUCLEOTIDE SEQUENCE</scope>
</reference>
<proteinExistence type="predicted"/>
<dbReference type="Proteomes" id="UP001153714">
    <property type="component" value="Chromosome 3"/>
</dbReference>
<dbReference type="InterPro" id="IPR050304">
    <property type="entry name" value="MT-severing_AAA_ATPase"/>
</dbReference>
<dbReference type="InterPro" id="IPR041569">
    <property type="entry name" value="AAA_lid_3"/>
</dbReference>
<protein>
    <recommendedName>
        <fullName evidence="8">AAA ATPase AAA+ lid domain-containing protein</fullName>
    </recommendedName>
</protein>
<sequence length="131" mass="15249">MLRRLEKRIYIPLPDFKTRVDLFEKFLNSNTIELYPKVDFQELAAKTDGYSGSDIKLVCKEALMSAVRKMLPNMIGKVVNKDNILQHSWPAVTAVCVYAWRCVEPNASSARWRCYRQQIGAKSWHKPKIHH</sequence>
<keyword evidence="7" id="KW-0413">Isomerase</keyword>
<dbReference type="PANTHER" id="PTHR23074:SF78">
    <property type="entry name" value="KATANIN P60 ATPASE-CONTAINING SUBUNIT A-LIKE 2"/>
    <property type="match status" value="1"/>
</dbReference>
<keyword evidence="4" id="KW-0547">Nucleotide-binding</keyword>
<evidence type="ECO:0000256" key="4">
    <source>
        <dbReference type="ARBA" id="ARBA00022741"/>
    </source>
</evidence>
<keyword evidence="3" id="KW-0493">Microtubule</keyword>
<comment type="subcellular location">
    <subcellularLocation>
        <location evidence="1">Cytoplasm</location>
        <location evidence="1">Cytoskeleton</location>
        <location evidence="1">Spindle pole</location>
    </subcellularLocation>
</comment>
<evidence type="ECO:0000256" key="2">
    <source>
        <dbReference type="ARBA" id="ARBA00022490"/>
    </source>
</evidence>
<dbReference type="SUPFAM" id="SSF52540">
    <property type="entry name" value="P-loop containing nucleoside triphosphate hydrolases"/>
    <property type="match status" value="1"/>
</dbReference>
<evidence type="ECO:0000256" key="3">
    <source>
        <dbReference type="ARBA" id="ARBA00022701"/>
    </source>
</evidence>
<dbReference type="Pfam" id="PF17862">
    <property type="entry name" value="AAA_lid_3"/>
    <property type="match status" value="1"/>
</dbReference>
<evidence type="ECO:0000256" key="6">
    <source>
        <dbReference type="ARBA" id="ARBA00023212"/>
    </source>
</evidence>
<dbReference type="GO" id="GO:0016853">
    <property type="term" value="F:isomerase activity"/>
    <property type="evidence" value="ECO:0007669"/>
    <property type="project" value="UniProtKB-KW"/>
</dbReference>
<keyword evidence="2" id="KW-0963">Cytoplasm</keyword>